<dbReference type="GO" id="GO:0000976">
    <property type="term" value="F:transcription cis-regulatory region binding"/>
    <property type="evidence" value="ECO:0007669"/>
    <property type="project" value="TreeGrafter"/>
</dbReference>
<evidence type="ECO:0000256" key="1">
    <source>
        <dbReference type="ARBA" id="ARBA00009437"/>
    </source>
</evidence>
<sequence length="313" mass="34214">MPIMRITLRQIEAFYWTAKLGSIHAAADHLNFSQPALSSRVKELEGALNMELFSRKNQRVQLTPAGRNALAHAERVLNAAQDFARLGGAVPPLEGVLRLGSDESTAMLALTEVLSQLKLRHPKLIVELSIDVGAVLIEKLRKRELDIALHTNPGAASHVIDEMLGWEEFQWVAARAMQIPEGEFIPSLATGLPIVTNSPPSTLNSLVRKWLQSGGQEFDGVNSCNSLQLMLQLVRAGHAIAVLPVPLVREHLATGELRILQARPHIPLAPYYASYLKDSGGRSVAAVVEIARSVLEKVRFFTRIAEPEAATAS</sequence>
<dbReference type="FunFam" id="1.10.10.10:FF:000001">
    <property type="entry name" value="LysR family transcriptional regulator"/>
    <property type="match status" value="1"/>
</dbReference>
<dbReference type="KEGG" id="rta:Rta_29350"/>
<dbReference type="AlphaFoldDB" id="F5Y6G4"/>
<dbReference type="CDD" id="cd05466">
    <property type="entry name" value="PBP2_LTTR_substrate"/>
    <property type="match status" value="1"/>
</dbReference>
<reference evidence="7" key="1">
    <citation type="submission" date="2006-01" db="EMBL/GenBank/DDBJ databases">
        <title>Genome of the cyst-dividing bacterium Ramlibacter tataouinensis.</title>
        <authorList>
            <person name="Barakat M."/>
            <person name="Ortet P."/>
            <person name="De Luca G."/>
            <person name="Jourlin-Castelli C."/>
            <person name="Ansaldi M."/>
            <person name="Py B."/>
            <person name="Fichant G."/>
            <person name="Coutinho P."/>
            <person name="Voulhoux R."/>
            <person name="Bastien O."/>
            <person name="Roy S."/>
            <person name="Marechal E."/>
            <person name="Henrissat B."/>
            <person name="Quentin Y."/>
            <person name="Noirot P."/>
            <person name="Filloux A."/>
            <person name="Mejean V."/>
            <person name="DuBow M."/>
            <person name="Barras F."/>
            <person name="Heulin T."/>
        </authorList>
    </citation>
    <scope>NUCLEOTIDE SEQUENCE [LARGE SCALE GENOMIC DNA]</scope>
    <source>
        <strain evidence="7">ATCC BAA-407 / DSM 14655 / LMG 21543 / TTB310</strain>
    </source>
</reference>
<dbReference type="GO" id="GO:0003700">
    <property type="term" value="F:DNA-binding transcription factor activity"/>
    <property type="evidence" value="ECO:0007669"/>
    <property type="project" value="InterPro"/>
</dbReference>
<dbReference type="PRINTS" id="PR00039">
    <property type="entry name" value="HTHLYSR"/>
</dbReference>
<dbReference type="InterPro" id="IPR005119">
    <property type="entry name" value="LysR_subst-bd"/>
</dbReference>
<evidence type="ECO:0000256" key="3">
    <source>
        <dbReference type="ARBA" id="ARBA00023125"/>
    </source>
</evidence>
<accession>F5Y6G4</accession>
<keyword evidence="4" id="KW-0804">Transcription</keyword>
<dbReference type="SUPFAM" id="SSF46785">
    <property type="entry name" value="Winged helix' DNA-binding domain"/>
    <property type="match status" value="1"/>
</dbReference>
<dbReference type="InterPro" id="IPR036390">
    <property type="entry name" value="WH_DNA-bd_sf"/>
</dbReference>
<protein>
    <submittedName>
        <fullName evidence="6">Transcriptional regulator, LysR family-like protein</fullName>
    </submittedName>
</protein>
<dbReference type="STRING" id="365046.Rta_29350"/>
<reference evidence="6 7" key="2">
    <citation type="journal article" date="2011" name="PLoS ONE">
        <title>The Cyst-Dividing Bacterium Ramlibacter tataouinensis TTB310 Genome Reveals a Well-Stocked Toolbox for Adaptation to a Desert Environment.</title>
        <authorList>
            <person name="De Luca G."/>
            <person name="Barakat M."/>
            <person name="Ortet P."/>
            <person name="Fochesato S."/>
            <person name="Jourlin-Castelli C."/>
            <person name="Ansaldi M."/>
            <person name="Py B."/>
            <person name="Fichant G."/>
            <person name="Coutinho P.M."/>
            <person name="Voulhoux R."/>
            <person name="Bastien O."/>
            <person name="Marechal E."/>
            <person name="Henrissat B."/>
            <person name="Quentin Y."/>
            <person name="Noirot P."/>
            <person name="Filloux A."/>
            <person name="Mejean V."/>
            <person name="Dubow M.S."/>
            <person name="Barras F."/>
            <person name="Barbe V."/>
            <person name="Weissenbach J."/>
            <person name="Mihalcescu I."/>
            <person name="Vermeglio A."/>
            <person name="Achouak W."/>
            <person name="Heulin T."/>
        </authorList>
    </citation>
    <scope>NUCLEOTIDE SEQUENCE [LARGE SCALE GENOMIC DNA]</scope>
    <source>
        <strain evidence="7">ATCC BAA-407 / DSM 14655 / LMG 21543 / TTB310</strain>
    </source>
</reference>
<evidence type="ECO:0000256" key="4">
    <source>
        <dbReference type="ARBA" id="ARBA00023163"/>
    </source>
</evidence>
<gene>
    <name evidence="6" type="ordered locus">Rta_29350</name>
</gene>
<keyword evidence="3" id="KW-0238">DNA-binding</keyword>
<evidence type="ECO:0000313" key="7">
    <source>
        <dbReference type="Proteomes" id="UP000008385"/>
    </source>
</evidence>
<evidence type="ECO:0000313" key="6">
    <source>
        <dbReference type="EMBL" id="AEG94038.1"/>
    </source>
</evidence>
<dbReference type="Pfam" id="PF00126">
    <property type="entry name" value="HTH_1"/>
    <property type="match status" value="1"/>
</dbReference>
<organism evidence="6 7">
    <name type="scientific">Ramlibacter tataouinensis (strain ATCC BAA-407 / DSM 14655 / LMG 21543 / TTB310)</name>
    <dbReference type="NCBI Taxonomy" id="365046"/>
    <lineage>
        <taxon>Bacteria</taxon>
        <taxon>Pseudomonadati</taxon>
        <taxon>Pseudomonadota</taxon>
        <taxon>Betaproteobacteria</taxon>
        <taxon>Burkholderiales</taxon>
        <taxon>Comamonadaceae</taxon>
        <taxon>Ramlibacter</taxon>
    </lineage>
</organism>
<dbReference type="PROSITE" id="PS50931">
    <property type="entry name" value="HTH_LYSR"/>
    <property type="match status" value="1"/>
</dbReference>
<dbReference type="Pfam" id="PF03466">
    <property type="entry name" value="LysR_substrate"/>
    <property type="match status" value="1"/>
</dbReference>
<dbReference type="PANTHER" id="PTHR30126:SF77">
    <property type="entry name" value="TRANSCRIPTIONAL REGULATORY PROTEIN"/>
    <property type="match status" value="1"/>
</dbReference>
<dbReference type="Gene3D" id="1.10.10.10">
    <property type="entry name" value="Winged helix-like DNA-binding domain superfamily/Winged helix DNA-binding domain"/>
    <property type="match status" value="1"/>
</dbReference>
<evidence type="ECO:0000259" key="5">
    <source>
        <dbReference type="PROSITE" id="PS50931"/>
    </source>
</evidence>
<dbReference type="HOGENOM" id="CLU_039613_6_1_4"/>
<keyword evidence="7" id="KW-1185">Reference proteome</keyword>
<feature type="domain" description="HTH lysR-type" evidence="5">
    <location>
        <begin position="6"/>
        <end position="63"/>
    </location>
</feature>
<dbReference type="InterPro" id="IPR000847">
    <property type="entry name" value="LysR_HTH_N"/>
</dbReference>
<name>F5Y6G4_RAMTT</name>
<dbReference type="PANTHER" id="PTHR30126">
    <property type="entry name" value="HTH-TYPE TRANSCRIPTIONAL REGULATOR"/>
    <property type="match status" value="1"/>
</dbReference>
<comment type="similarity">
    <text evidence="1">Belongs to the LysR transcriptional regulatory family.</text>
</comment>
<dbReference type="eggNOG" id="COG0583">
    <property type="taxonomic scope" value="Bacteria"/>
</dbReference>
<dbReference type="Proteomes" id="UP000008385">
    <property type="component" value="Chromosome"/>
</dbReference>
<keyword evidence="2" id="KW-0805">Transcription regulation</keyword>
<evidence type="ECO:0000256" key="2">
    <source>
        <dbReference type="ARBA" id="ARBA00023015"/>
    </source>
</evidence>
<dbReference type="SUPFAM" id="SSF53850">
    <property type="entry name" value="Periplasmic binding protein-like II"/>
    <property type="match status" value="1"/>
</dbReference>
<dbReference type="InterPro" id="IPR036388">
    <property type="entry name" value="WH-like_DNA-bd_sf"/>
</dbReference>
<dbReference type="EMBL" id="CP000245">
    <property type="protein sequence ID" value="AEG94038.1"/>
    <property type="molecule type" value="Genomic_DNA"/>
</dbReference>
<proteinExistence type="inferred from homology"/>
<dbReference type="Gene3D" id="3.40.190.10">
    <property type="entry name" value="Periplasmic binding protein-like II"/>
    <property type="match status" value="2"/>
</dbReference>